<organism evidence="2 3">
    <name type="scientific">Prymnesium parvum</name>
    <name type="common">Toxic golden alga</name>
    <dbReference type="NCBI Taxonomy" id="97485"/>
    <lineage>
        <taxon>Eukaryota</taxon>
        <taxon>Haptista</taxon>
        <taxon>Haptophyta</taxon>
        <taxon>Prymnesiophyceae</taxon>
        <taxon>Prymnesiales</taxon>
        <taxon>Prymnesiaceae</taxon>
        <taxon>Prymnesium</taxon>
    </lineage>
</organism>
<evidence type="ECO:0000313" key="2">
    <source>
        <dbReference type="EMBL" id="KAL1525388.1"/>
    </source>
</evidence>
<dbReference type="CDD" id="cd14279">
    <property type="entry name" value="CUE"/>
    <property type="match status" value="1"/>
</dbReference>
<name>A0AB34JWK0_PRYPA</name>
<dbReference type="EMBL" id="JBGBPQ010000004">
    <property type="protein sequence ID" value="KAL1525388.1"/>
    <property type="molecule type" value="Genomic_DNA"/>
</dbReference>
<reference evidence="2 3" key="1">
    <citation type="journal article" date="2024" name="Science">
        <title>Giant polyketide synthase enzymes in the biosynthesis of giant marine polyether toxins.</title>
        <authorList>
            <person name="Fallon T.R."/>
            <person name="Shende V.V."/>
            <person name="Wierzbicki I.H."/>
            <person name="Pendleton A.L."/>
            <person name="Watervoot N.F."/>
            <person name="Auber R.P."/>
            <person name="Gonzalez D.J."/>
            <person name="Wisecaver J.H."/>
            <person name="Moore B.S."/>
        </authorList>
    </citation>
    <scope>NUCLEOTIDE SEQUENCE [LARGE SCALE GENOMIC DNA]</scope>
    <source>
        <strain evidence="2 3">12B1</strain>
    </source>
</reference>
<dbReference type="Proteomes" id="UP001515480">
    <property type="component" value="Unassembled WGS sequence"/>
</dbReference>
<keyword evidence="3" id="KW-1185">Reference proteome</keyword>
<evidence type="ECO:0000256" key="1">
    <source>
        <dbReference type="SAM" id="MobiDB-lite"/>
    </source>
</evidence>
<comment type="caution">
    <text evidence="2">The sequence shown here is derived from an EMBL/GenBank/DDBJ whole genome shotgun (WGS) entry which is preliminary data.</text>
</comment>
<dbReference type="AlphaFoldDB" id="A0AB34JWK0"/>
<feature type="region of interest" description="Disordered" evidence="1">
    <location>
        <begin position="1"/>
        <end position="25"/>
    </location>
</feature>
<proteinExistence type="predicted"/>
<evidence type="ECO:0008006" key="4">
    <source>
        <dbReference type="Google" id="ProtNLM"/>
    </source>
</evidence>
<accession>A0AB34JWK0</accession>
<evidence type="ECO:0000313" key="3">
    <source>
        <dbReference type="Proteomes" id="UP001515480"/>
    </source>
</evidence>
<feature type="compositionally biased region" description="Low complexity" evidence="1">
    <location>
        <begin position="181"/>
        <end position="193"/>
    </location>
</feature>
<protein>
    <recommendedName>
        <fullName evidence="4">UBA domain-containing protein</fullName>
    </recommendedName>
</protein>
<gene>
    <name evidence="2" type="ORF">AB1Y20_020247</name>
</gene>
<feature type="compositionally biased region" description="Basic and acidic residues" evidence="1">
    <location>
        <begin position="166"/>
        <end position="177"/>
    </location>
</feature>
<feature type="region of interest" description="Disordered" evidence="1">
    <location>
        <begin position="157"/>
        <end position="232"/>
    </location>
</feature>
<feature type="compositionally biased region" description="Basic and acidic residues" evidence="1">
    <location>
        <begin position="1"/>
        <end position="10"/>
    </location>
</feature>
<sequence>MRAQDKRASRTVEPMASGNFPPPQEMAVNLPSVKEAVKVITTPAERLSRIAASASFKLKPQTDEIKEKAEQLRNMVDGEIDPQICQAALLTHDGDLAAAILRIEREGWVIRERMNVGESMNDARENDATETDATAVGIEVPEPVNLATMLGRVAIGEPVTPSTQTPREEPQKVEQEPKMTQPSSPGPEQSPQESSRKSKYNLLETPNLMLQTSSCSPIDRSPNIKGTGRLSG</sequence>